<evidence type="ECO:0000256" key="4">
    <source>
        <dbReference type="PROSITE-ProRule" id="PRU00221"/>
    </source>
</evidence>
<organism evidence="6 7">
    <name type="scientific">Denticeps clupeoides</name>
    <name type="common">denticle herring</name>
    <dbReference type="NCBI Taxonomy" id="299321"/>
    <lineage>
        <taxon>Eukaryota</taxon>
        <taxon>Metazoa</taxon>
        <taxon>Chordata</taxon>
        <taxon>Craniata</taxon>
        <taxon>Vertebrata</taxon>
        <taxon>Euteleostomi</taxon>
        <taxon>Actinopterygii</taxon>
        <taxon>Neopterygii</taxon>
        <taxon>Teleostei</taxon>
        <taxon>Clupei</taxon>
        <taxon>Clupeiformes</taxon>
        <taxon>Denticipitoidei</taxon>
        <taxon>Denticipitidae</taxon>
        <taxon>Denticeps</taxon>
    </lineage>
</organism>
<evidence type="ECO:0000256" key="3">
    <source>
        <dbReference type="ARBA" id="ARBA00022737"/>
    </source>
</evidence>
<reference evidence="6 7" key="1">
    <citation type="submission" date="2020-06" db="EMBL/GenBank/DDBJ databases">
        <authorList>
            <consortium name="Wellcome Sanger Institute Data Sharing"/>
        </authorList>
    </citation>
    <scope>NUCLEOTIDE SEQUENCE [LARGE SCALE GENOMIC DNA]</scope>
</reference>
<feature type="repeat" description="WD" evidence="4">
    <location>
        <begin position="316"/>
        <end position="348"/>
    </location>
</feature>
<dbReference type="InterPro" id="IPR039328">
    <property type="entry name" value="WDR89"/>
</dbReference>
<protein>
    <recommendedName>
        <fullName evidence="1">WD repeat-containing protein 89</fullName>
    </recommendedName>
</protein>
<reference evidence="6" key="2">
    <citation type="submission" date="2025-08" db="UniProtKB">
        <authorList>
            <consortium name="Ensembl"/>
        </authorList>
    </citation>
    <scope>IDENTIFICATION</scope>
</reference>
<dbReference type="SUPFAM" id="SSF50978">
    <property type="entry name" value="WD40 repeat-like"/>
    <property type="match status" value="1"/>
</dbReference>
<keyword evidence="7" id="KW-1185">Reference proteome</keyword>
<dbReference type="RefSeq" id="XP_028848921.1">
    <property type="nucleotide sequence ID" value="XM_028993088.1"/>
</dbReference>
<gene>
    <name evidence="6" type="primary">WDR89</name>
</gene>
<dbReference type="PROSITE" id="PS50294">
    <property type="entry name" value="WD_REPEATS_REGION"/>
    <property type="match status" value="2"/>
</dbReference>
<evidence type="ECO:0000256" key="1">
    <source>
        <dbReference type="ARBA" id="ARBA00021125"/>
    </source>
</evidence>
<dbReference type="InterPro" id="IPR015943">
    <property type="entry name" value="WD40/YVTN_repeat-like_dom_sf"/>
</dbReference>
<keyword evidence="2 4" id="KW-0853">WD repeat</keyword>
<dbReference type="Pfam" id="PF00400">
    <property type="entry name" value="WD40"/>
    <property type="match status" value="3"/>
</dbReference>
<evidence type="ECO:0000256" key="5">
    <source>
        <dbReference type="SAM" id="MobiDB-lite"/>
    </source>
</evidence>
<proteinExistence type="predicted"/>
<dbReference type="GeneID" id="114797854"/>
<dbReference type="Ensembl" id="ENSDCDT00010016880.1">
    <property type="protein sequence ID" value="ENSDCDP00010015914.1"/>
    <property type="gene ID" value="ENSDCDG00010007330.1"/>
</dbReference>
<feature type="repeat" description="WD" evidence="4">
    <location>
        <begin position="68"/>
        <end position="103"/>
    </location>
</feature>
<evidence type="ECO:0000256" key="2">
    <source>
        <dbReference type="ARBA" id="ARBA00022574"/>
    </source>
</evidence>
<feature type="compositionally biased region" description="Basic residues" evidence="5">
    <location>
        <begin position="372"/>
        <end position="383"/>
    </location>
</feature>
<accession>A0AAY4B4I2</accession>
<dbReference type="Proteomes" id="UP000694580">
    <property type="component" value="Chromosome 1"/>
</dbReference>
<feature type="repeat" description="WD" evidence="4">
    <location>
        <begin position="164"/>
        <end position="206"/>
    </location>
</feature>
<dbReference type="AlphaFoldDB" id="A0AAY4B4I2"/>
<name>A0AAY4B4I2_9TELE</name>
<dbReference type="PANTHER" id="PTHR22889:SF0">
    <property type="entry name" value="WD REPEAT-CONTAINING PROTEIN 89"/>
    <property type="match status" value="1"/>
</dbReference>
<dbReference type="GeneTree" id="ENSGT00390000006996"/>
<dbReference type="InterPro" id="IPR036322">
    <property type="entry name" value="WD40_repeat_dom_sf"/>
</dbReference>
<feature type="compositionally biased region" description="Polar residues" evidence="5">
    <location>
        <begin position="362"/>
        <end position="371"/>
    </location>
</feature>
<feature type="region of interest" description="Disordered" evidence="5">
    <location>
        <begin position="356"/>
        <end position="390"/>
    </location>
</feature>
<dbReference type="SMART" id="SM00320">
    <property type="entry name" value="WD40"/>
    <property type="match status" value="5"/>
</dbReference>
<evidence type="ECO:0000313" key="6">
    <source>
        <dbReference type="Ensembl" id="ENSDCDP00010015914.1"/>
    </source>
</evidence>
<evidence type="ECO:0000313" key="7">
    <source>
        <dbReference type="Proteomes" id="UP000694580"/>
    </source>
</evidence>
<dbReference type="PROSITE" id="PS50082">
    <property type="entry name" value="WD_REPEATS_2"/>
    <property type="match status" value="3"/>
</dbReference>
<dbReference type="PANTHER" id="PTHR22889">
    <property type="entry name" value="WD REPEAT-CONTAINING PROTEIN 89"/>
    <property type="match status" value="1"/>
</dbReference>
<dbReference type="Gene3D" id="2.130.10.10">
    <property type="entry name" value="YVTN repeat-like/Quinoprotein amine dehydrogenase"/>
    <property type="match status" value="2"/>
</dbReference>
<reference evidence="6" key="3">
    <citation type="submission" date="2025-09" db="UniProtKB">
        <authorList>
            <consortium name="Ensembl"/>
        </authorList>
    </citation>
    <scope>IDENTIFICATION</scope>
</reference>
<keyword evidence="3" id="KW-0677">Repeat</keyword>
<sequence length="390" mass="41561">MEGLEDTFKTLSIALRLQPSEPTYVLDVAQQPGTSSSTGLGSGLLAVSCSNRAIRLHSKDTLKLQREFQGHAGAVCGVRFAHSSPGLLYSGSADGTLRCWDVRAPGSDAVQTYRVDPGHSFCSFDLSCGDLLLCAGTEQAGEDSFLVFWDARMAKQGTVLGVYSESHSDDVTQVRFHPQAPDRLATGGSDGLVNVFDLSLGPEEEALLSTCNCGSSAATVCWAGKDFDQLLCLSHDESLHLWDVARPDSDDPLTLLTATDARSLVSLPDGTSLDYFVGGAWIEEPGKLLVVGGTSRGELHLLDCSGDGLSLVKSLKGGHSAVVRCFLWQPAGGGLLTGGEDGLLLQWKPGAEELESGKRVTLKSTSAMQLKSRSHRKHGTKRDKKQEVSH</sequence>
<dbReference type="RefSeq" id="XP_028848911.1">
    <property type="nucleotide sequence ID" value="XM_028993078.1"/>
</dbReference>
<dbReference type="InterPro" id="IPR001680">
    <property type="entry name" value="WD40_rpt"/>
</dbReference>